<dbReference type="CDD" id="cd00609">
    <property type="entry name" value="AAT_like"/>
    <property type="match status" value="1"/>
</dbReference>
<evidence type="ECO:0000313" key="6">
    <source>
        <dbReference type="EMBL" id="NOU52634.1"/>
    </source>
</evidence>
<dbReference type="GO" id="GO:1901605">
    <property type="term" value="P:alpha-amino acid metabolic process"/>
    <property type="evidence" value="ECO:0007669"/>
    <property type="project" value="TreeGrafter"/>
</dbReference>
<reference evidence="6 7" key="1">
    <citation type="submission" date="2020-04" db="EMBL/GenBank/DDBJ databases">
        <title>Pseudoalteromonas caenipelagi sp. nov., isolated from a tidal flat.</title>
        <authorList>
            <person name="Park S."/>
            <person name="Yoon J.-H."/>
        </authorList>
    </citation>
    <scope>NUCLEOTIDE SEQUENCE [LARGE SCALE GENOMIC DNA]</scope>
    <source>
        <strain evidence="6 7">JBTF-M23</strain>
    </source>
</reference>
<accession>A0A849VLK2</accession>
<name>A0A849VLK2_9GAMM</name>
<evidence type="ECO:0000313" key="7">
    <source>
        <dbReference type="Proteomes" id="UP000586305"/>
    </source>
</evidence>
<evidence type="ECO:0000256" key="1">
    <source>
        <dbReference type="ARBA" id="ARBA00001933"/>
    </source>
</evidence>
<dbReference type="AlphaFoldDB" id="A0A849VLK2"/>
<proteinExistence type="predicted"/>
<dbReference type="GO" id="GO:0008483">
    <property type="term" value="F:transaminase activity"/>
    <property type="evidence" value="ECO:0007669"/>
    <property type="project" value="UniProtKB-KW"/>
</dbReference>
<dbReference type="PANTHER" id="PTHR42790">
    <property type="entry name" value="AMINOTRANSFERASE"/>
    <property type="match status" value="1"/>
</dbReference>
<dbReference type="PANTHER" id="PTHR42790:SF19">
    <property type="entry name" value="KYNURENINE_ALPHA-AMINOADIPATE AMINOTRANSFERASE, MITOCHONDRIAL"/>
    <property type="match status" value="1"/>
</dbReference>
<dbReference type="SUPFAM" id="SSF53383">
    <property type="entry name" value="PLP-dependent transferases"/>
    <property type="match status" value="1"/>
</dbReference>
<dbReference type="Gene3D" id="3.40.640.10">
    <property type="entry name" value="Type I PLP-dependent aspartate aminotransferase-like (Major domain)"/>
    <property type="match status" value="1"/>
</dbReference>
<dbReference type="Proteomes" id="UP000586305">
    <property type="component" value="Unassembled WGS sequence"/>
</dbReference>
<dbReference type="RefSeq" id="WP_171627689.1">
    <property type="nucleotide sequence ID" value="NZ_JABBPG010000010.1"/>
</dbReference>
<dbReference type="InterPro" id="IPR004839">
    <property type="entry name" value="Aminotransferase_I/II_large"/>
</dbReference>
<organism evidence="6 7">
    <name type="scientific">Pseudoalteromonas caenipelagi</name>
    <dbReference type="NCBI Taxonomy" id="2726988"/>
    <lineage>
        <taxon>Bacteria</taxon>
        <taxon>Pseudomonadati</taxon>
        <taxon>Pseudomonadota</taxon>
        <taxon>Gammaproteobacteria</taxon>
        <taxon>Alteromonadales</taxon>
        <taxon>Pseudoalteromonadaceae</taxon>
        <taxon>Pseudoalteromonas</taxon>
    </lineage>
</organism>
<evidence type="ECO:0000259" key="5">
    <source>
        <dbReference type="Pfam" id="PF00155"/>
    </source>
</evidence>
<keyword evidence="2 6" id="KW-0032">Aminotransferase</keyword>
<dbReference type="Gene3D" id="3.90.1150.10">
    <property type="entry name" value="Aspartate Aminotransferase, domain 1"/>
    <property type="match status" value="1"/>
</dbReference>
<dbReference type="Pfam" id="PF00155">
    <property type="entry name" value="Aminotran_1_2"/>
    <property type="match status" value="1"/>
</dbReference>
<keyword evidence="7" id="KW-1185">Reference proteome</keyword>
<evidence type="ECO:0000256" key="4">
    <source>
        <dbReference type="ARBA" id="ARBA00022898"/>
    </source>
</evidence>
<dbReference type="InterPro" id="IPR050859">
    <property type="entry name" value="Class-I_PLP-dep_aminotransf"/>
</dbReference>
<evidence type="ECO:0000256" key="3">
    <source>
        <dbReference type="ARBA" id="ARBA00022679"/>
    </source>
</evidence>
<dbReference type="InterPro" id="IPR015422">
    <property type="entry name" value="PyrdxlP-dep_Trfase_small"/>
</dbReference>
<evidence type="ECO:0000256" key="2">
    <source>
        <dbReference type="ARBA" id="ARBA00022576"/>
    </source>
</evidence>
<protein>
    <submittedName>
        <fullName evidence="6">PLP-dependent aminotransferase family protein</fullName>
    </submittedName>
</protein>
<dbReference type="InterPro" id="IPR015421">
    <property type="entry name" value="PyrdxlP-dep_Trfase_major"/>
</dbReference>
<feature type="domain" description="Aminotransferase class I/classII large" evidence="5">
    <location>
        <begin position="64"/>
        <end position="399"/>
    </location>
</feature>
<dbReference type="GO" id="GO:0030170">
    <property type="term" value="F:pyridoxal phosphate binding"/>
    <property type="evidence" value="ECO:0007669"/>
    <property type="project" value="InterPro"/>
</dbReference>
<comment type="cofactor">
    <cofactor evidence="1">
        <name>pyridoxal 5'-phosphate</name>
        <dbReference type="ChEBI" id="CHEBI:597326"/>
    </cofactor>
</comment>
<keyword evidence="3 6" id="KW-0808">Transferase</keyword>
<comment type="caution">
    <text evidence="6">The sequence shown here is derived from an EMBL/GenBank/DDBJ whole genome shotgun (WGS) entry which is preliminary data.</text>
</comment>
<gene>
    <name evidence="6" type="ORF">HG263_19195</name>
</gene>
<sequence length="408" mass="45762">MSILSVINGLSSNYPDAISLALGRPNPDVYNRLELNRYRELFRARLMEQYSFDHEQVIEYLLSYGPSEGLIQHQLSQLLANDENIEASADSILVTNGCQEGFNLVLLHELTSENDCVLIIEPGYFSFSNLVDILGKRGVSVPLDTLQDADGGFDFSKLESYVQDLNDSGFNPKLIYINPSFNNPMSYCLSESARLDLLEVCARTGLKIIEDSTYASFSFSQTAPASIKSLDSQGLVYYVGSFSKTLCPGLRIGYLVLDDDKAGKDGELIHLKSHTTLNTSALTQELVGGFLIEHDHSLQPWLSDIKQEYRLRRDAMLAVLAEELSGSQAHWEIPEGGFFLMIHLPFEFDLEKLEECVKEYEVACMPVKYPSLAASGEKNGIRLAYSYYSPEQIAEGTRRLCKFLKKYL</sequence>
<keyword evidence="4" id="KW-0663">Pyridoxal phosphate</keyword>
<dbReference type="EMBL" id="JABBPG010000010">
    <property type="protein sequence ID" value="NOU52634.1"/>
    <property type="molecule type" value="Genomic_DNA"/>
</dbReference>
<dbReference type="InterPro" id="IPR015424">
    <property type="entry name" value="PyrdxlP-dep_Trfase"/>
</dbReference>